<dbReference type="EMBL" id="ML179282">
    <property type="protein sequence ID" value="THU92335.1"/>
    <property type="molecule type" value="Genomic_DNA"/>
</dbReference>
<proteinExistence type="predicted"/>
<dbReference type="Gene3D" id="2.60.20.10">
    <property type="entry name" value="Crystallins"/>
    <property type="match status" value="1"/>
</dbReference>
<dbReference type="Proteomes" id="UP000297245">
    <property type="component" value="Unassembled WGS sequence"/>
</dbReference>
<organism evidence="1 2">
    <name type="scientific">Dendrothele bispora (strain CBS 962.96)</name>
    <dbReference type="NCBI Taxonomy" id="1314807"/>
    <lineage>
        <taxon>Eukaryota</taxon>
        <taxon>Fungi</taxon>
        <taxon>Dikarya</taxon>
        <taxon>Basidiomycota</taxon>
        <taxon>Agaricomycotina</taxon>
        <taxon>Agaricomycetes</taxon>
        <taxon>Agaricomycetidae</taxon>
        <taxon>Agaricales</taxon>
        <taxon>Agaricales incertae sedis</taxon>
        <taxon>Dendrothele</taxon>
    </lineage>
</organism>
<accession>A0A4V4HEU8</accession>
<dbReference type="AlphaFoldDB" id="A0A4V4HEU8"/>
<evidence type="ECO:0000313" key="2">
    <source>
        <dbReference type="Proteomes" id="UP000297245"/>
    </source>
</evidence>
<reference evidence="1 2" key="1">
    <citation type="journal article" date="2019" name="Nat. Ecol. Evol.">
        <title>Megaphylogeny resolves global patterns of mushroom evolution.</title>
        <authorList>
            <person name="Varga T."/>
            <person name="Krizsan K."/>
            <person name="Foldi C."/>
            <person name="Dima B."/>
            <person name="Sanchez-Garcia M."/>
            <person name="Sanchez-Ramirez S."/>
            <person name="Szollosi G.J."/>
            <person name="Szarkandi J.G."/>
            <person name="Papp V."/>
            <person name="Albert L."/>
            <person name="Andreopoulos W."/>
            <person name="Angelini C."/>
            <person name="Antonin V."/>
            <person name="Barry K.W."/>
            <person name="Bougher N.L."/>
            <person name="Buchanan P."/>
            <person name="Buyck B."/>
            <person name="Bense V."/>
            <person name="Catcheside P."/>
            <person name="Chovatia M."/>
            <person name="Cooper J."/>
            <person name="Damon W."/>
            <person name="Desjardin D."/>
            <person name="Finy P."/>
            <person name="Geml J."/>
            <person name="Haridas S."/>
            <person name="Hughes K."/>
            <person name="Justo A."/>
            <person name="Karasinski D."/>
            <person name="Kautmanova I."/>
            <person name="Kiss B."/>
            <person name="Kocsube S."/>
            <person name="Kotiranta H."/>
            <person name="LaButti K.M."/>
            <person name="Lechner B.E."/>
            <person name="Liimatainen K."/>
            <person name="Lipzen A."/>
            <person name="Lukacs Z."/>
            <person name="Mihaltcheva S."/>
            <person name="Morgado L.N."/>
            <person name="Niskanen T."/>
            <person name="Noordeloos M.E."/>
            <person name="Ohm R.A."/>
            <person name="Ortiz-Santana B."/>
            <person name="Ovrebo C."/>
            <person name="Racz N."/>
            <person name="Riley R."/>
            <person name="Savchenko A."/>
            <person name="Shiryaev A."/>
            <person name="Soop K."/>
            <person name="Spirin V."/>
            <person name="Szebenyi C."/>
            <person name="Tomsovsky M."/>
            <person name="Tulloss R.E."/>
            <person name="Uehling J."/>
            <person name="Grigoriev I.V."/>
            <person name="Vagvolgyi C."/>
            <person name="Papp T."/>
            <person name="Martin F.M."/>
            <person name="Miettinen O."/>
            <person name="Hibbett D.S."/>
            <person name="Nagy L.G."/>
        </authorList>
    </citation>
    <scope>NUCLEOTIDE SEQUENCE [LARGE SCALE GENOMIC DNA]</scope>
    <source>
        <strain evidence="1 2">CBS 962.96</strain>
    </source>
</reference>
<dbReference type="OrthoDB" id="2986192at2759"/>
<evidence type="ECO:0000313" key="1">
    <source>
        <dbReference type="EMBL" id="THU92335.1"/>
    </source>
</evidence>
<protein>
    <submittedName>
        <fullName evidence="1">Uncharacterized protein</fullName>
    </submittedName>
</protein>
<keyword evidence="2" id="KW-1185">Reference proteome</keyword>
<name>A0A4V4HEU8_DENBC</name>
<sequence>MHLFKVFKACGTGVAGSCAEGTKCSSGDPSFCLPLDSFTNSTEPIVEVTGYGRPIGVVPQVADADPIPVFLACTDAQFSGSCIQFSVGCDFCFALPDGFQNDISSIRMLNDQVGCNFWVASNCVGDGIDVDSGAIFDLSATNYNDRTVAGNCYLRS</sequence>
<gene>
    <name evidence="1" type="ORF">K435DRAFT_672253</name>
</gene>